<keyword evidence="1" id="KW-0812">Transmembrane</keyword>
<keyword evidence="1" id="KW-0472">Membrane</keyword>
<protein>
    <submittedName>
        <fullName evidence="3">Uncharacterized protein</fullName>
    </submittedName>
</protein>
<comment type="caution">
    <text evidence="3">The sequence shown here is derived from an EMBL/GenBank/DDBJ whole genome shotgun (WGS) entry which is preliminary data.</text>
</comment>
<reference evidence="3 4" key="1">
    <citation type="submission" date="2018-12" db="EMBL/GenBank/DDBJ databases">
        <title>Corynebacterium sanguinis sp. nov., a clinically-associated and environmental corynebacterium.</title>
        <authorList>
            <person name="Gonzales-Siles L."/>
            <person name="Jaen-Luchoro D."/>
            <person name="Cardew S."/>
            <person name="Inganas E."/>
            <person name="Ohlen M."/>
            <person name="Jensie-Markopolous S."/>
            <person name="Pinyeiro-Iglesias B."/>
            <person name="Molin K."/>
            <person name="Skovbjerg S."/>
            <person name="Svensson-Stadler L."/>
            <person name="Funke G."/>
            <person name="Moore E.R.B."/>
        </authorList>
    </citation>
    <scope>NUCLEOTIDE SEQUENCE [LARGE SCALE GENOMIC DNA]</scope>
    <source>
        <strain evidence="3 4">58734</strain>
    </source>
</reference>
<proteinExistence type="predicted"/>
<name>A0A6C1TY90_9CORY</name>
<dbReference type="OrthoDB" id="4427368at2"/>
<evidence type="ECO:0000313" key="5">
    <source>
        <dbReference type="Proteomes" id="UP000580709"/>
    </source>
</evidence>
<evidence type="ECO:0000313" key="3">
    <source>
        <dbReference type="EMBL" id="TVS28692.1"/>
    </source>
</evidence>
<keyword evidence="1" id="KW-1133">Transmembrane helix</keyword>
<dbReference type="AlphaFoldDB" id="A0A6C1TY90"/>
<feature type="transmembrane region" description="Helical" evidence="1">
    <location>
        <begin position="7"/>
        <end position="27"/>
    </location>
</feature>
<evidence type="ECO:0000313" key="4">
    <source>
        <dbReference type="Proteomes" id="UP000336646"/>
    </source>
</evidence>
<dbReference type="Proteomes" id="UP000336646">
    <property type="component" value="Unassembled WGS sequence"/>
</dbReference>
<sequence>MSSARRDFWQAIGMGLLIAAFALLVLWLKVAGLLLALTILGALIVLMQRYDTTPEVESLRASLAIARDDIAETLALYDDLLTGMSAEAIADRTLHVPALADRGTTNPVIQDFHLRADAARRFLQRVDGLLASNDLDRPQLERLIAVADERADSLAASWQDARRAAREIGPG</sequence>
<accession>A0A6C1TY90</accession>
<dbReference type="EMBL" id="RXIR01000010">
    <property type="protein sequence ID" value="TVS28692.1"/>
    <property type="molecule type" value="Genomic_DNA"/>
</dbReference>
<reference evidence="2 5" key="2">
    <citation type="submission" date="2020-07" db="EMBL/GenBank/DDBJ databases">
        <authorList>
            <person name="Khare M."/>
        </authorList>
    </citation>
    <scope>NUCLEOTIDE SEQUENCE [LARGE SCALE GENOMIC DNA]</scope>
    <source>
        <strain evidence="2 5">P8776</strain>
    </source>
</reference>
<keyword evidence="5" id="KW-1185">Reference proteome</keyword>
<dbReference type="EMBL" id="JACEOR010000209">
    <property type="protein sequence ID" value="MBA4504884.1"/>
    <property type="molecule type" value="Genomic_DNA"/>
</dbReference>
<dbReference type="RefSeq" id="WP_144773128.1">
    <property type="nucleotide sequence ID" value="NZ_JACEOR010000209.1"/>
</dbReference>
<dbReference type="Proteomes" id="UP000580709">
    <property type="component" value="Unassembled WGS sequence"/>
</dbReference>
<gene>
    <name evidence="3" type="ORF">EKI59_06040</name>
    <name evidence="2" type="ORF">H0H28_06000</name>
</gene>
<organism evidence="3 4">
    <name type="scientific">Corynebacterium sanguinis</name>
    <dbReference type="NCBI Taxonomy" id="2594913"/>
    <lineage>
        <taxon>Bacteria</taxon>
        <taxon>Bacillati</taxon>
        <taxon>Actinomycetota</taxon>
        <taxon>Actinomycetes</taxon>
        <taxon>Mycobacteriales</taxon>
        <taxon>Corynebacteriaceae</taxon>
        <taxon>Corynebacterium</taxon>
    </lineage>
</organism>
<evidence type="ECO:0000313" key="2">
    <source>
        <dbReference type="EMBL" id="MBA4504884.1"/>
    </source>
</evidence>
<evidence type="ECO:0000256" key="1">
    <source>
        <dbReference type="SAM" id="Phobius"/>
    </source>
</evidence>